<proteinExistence type="predicted"/>
<keyword evidence="2" id="KW-1003">Cell membrane</keyword>
<keyword evidence="6 7" id="KW-0472">Membrane</keyword>
<gene>
    <name evidence="9" type="ORF">EIM92_02695</name>
</gene>
<feature type="domain" description="HAMP" evidence="8">
    <location>
        <begin position="340"/>
        <end position="393"/>
    </location>
</feature>
<dbReference type="AlphaFoldDB" id="A0A3Q8S3N8"/>
<evidence type="ECO:0000256" key="7">
    <source>
        <dbReference type="SAM" id="Phobius"/>
    </source>
</evidence>
<evidence type="ECO:0000256" key="6">
    <source>
        <dbReference type="ARBA" id="ARBA00023136"/>
    </source>
</evidence>
<dbReference type="Gene3D" id="3.30.565.10">
    <property type="entry name" value="Histidine kinase-like ATPase, C-terminal domain"/>
    <property type="match status" value="1"/>
</dbReference>
<dbReference type="Pfam" id="PF00672">
    <property type="entry name" value="HAMP"/>
    <property type="match status" value="1"/>
</dbReference>
<evidence type="ECO:0000259" key="8">
    <source>
        <dbReference type="PROSITE" id="PS50885"/>
    </source>
</evidence>
<dbReference type="InterPro" id="IPR003594">
    <property type="entry name" value="HATPase_dom"/>
</dbReference>
<dbReference type="InterPro" id="IPR036890">
    <property type="entry name" value="HATPase_C_sf"/>
</dbReference>
<dbReference type="KEGG" id="plen:EIM92_02695"/>
<dbReference type="SUPFAM" id="SSF55874">
    <property type="entry name" value="ATPase domain of HSP90 chaperone/DNA topoisomerase II/histidine kinase"/>
    <property type="match status" value="1"/>
</dbReference>
<reference evidence="9 10" key="1">
    <citation type="submission" date="2018-11" db="EMBL/GenBank/DDBJ databases">
        <title>Genome sequencing of Paenibacillus lentus DSM25539(T).</title>
        <authorList>
            <person name="Kook J.-K."/>
            <person name="Park S.-N."/>
            <person name="Lim Y.K."/>
        </authorList>
    </citation>
    <scope>NUCLEOTIDE SEQUENCE [LARGE SCALE GENOMIC DNA]</scope>
    <source>
        <strain evidence="9 10">DSM 25539</strain>
    </source>
</reference>
<feature type="transmembrane region" description="Helical" evidence="7">
    <location>
        <begin position="320"/>
        <end position="338"/>
    </location>
</feature>
<evidence type="ECO:0000313" key="9">
    <source>
        <dbReference type="EMBL" id="AZK45244.1"/>
    </source>
</evidence>
<dbReference type="Gene3D" id="6.10.340.10">
    <property type="match status" value="1"/>
</dbReference>
<dbReference type="InterPro" id="IPR003660">
    <property type="entry name" value="HAMP_dom"/>
</dbReference>
<keyword evidence="10" id="KW-1185">Reference proteome</keyword>
<evidence type="ECO:0000256" key="2">
    <source>
        <dbReference type="ARBA" id="ARBA00022475"/>
    </source>
</evidence>
<dbReference type="InterPro" id="IPR050640">
    <property type="entry name" value="Bact_2-comp_sensor_kinase"/>
</dbReference>
<dbReference type="PANTHER" id="PTHR34220">
    <property type="entry name" value="SENSOR HISTIDINE KINASE YPDA"/>
    <property type="match status" value="1"/>
</dbReference>
<keyword evidence="5" id="KW-0418">Kinase</keyword>
<dbReference type="SUPFAM" id="SSF158472">
    <property type="entry name" value="HAMP domain-like"/>
    <property type="match status" value="1"/>
</dbReference>
<dbReference type="GO" id="GO:0005886">
    <property type="term" value="C:plasma membrane"/>
    <property type="evidence" value="ECO:0007669"/>
    <property type="project" value="UniProtKB-SubCell"/>
</dbReference>
<evidence type="ECO:0000256" key="1">
    <source>
        <dbReference type="ARBA" id="ARBA00004651"/>
    </source>
</evidence>
<dbReference type="OrthoDB" id="9776552at2"/>
<dbReference type="PROSITE" id="PS50885">
    <property type="entry name" value="HAMP"/>
    <property type="match status" value="1"/>
</dbReference>
<protein>
    <submittedName>
        <fullName evidence="9">HAMP domain-containing protein</fullName>
    </submittedName>
</protein>
<keyword evidence="7" id="KW-1133">Transmembrane helix</keyword>
<keyword evidence="3" id="KW-0597">Phosphoprotein</keyword>
<feature type="transmembrane region" description="Helical" evidence="7">
    <location>
        <begin position="25"/>
        <end position="45"/>
    </location>
</feature>
<dbReference type="PANTHER" id="PTHR34220:SF7">
    <property type="entry name" value="SENSOR HISTIDINE KINASE YPDA"/>
    <property type="match status" value="1"/>
</dbReference>
<dbReference type="SMART" id="SM00387">
    <property type="entry name" value="HATPase_c"/>
    <property type="match status" value="1"/>
</dbReference>
<dbReference type="SMART" id="SM00304">
    <property type="entry name" value="HAMP"/>
    <property type="match status" value="1"/>
</dbReference>
<dbReference type="Pfam" id="PF06580">
    <property type="entry name" value="His_kinase"/>
    <property type="match status" value="1"/>
</dbReference>
<dbReference type="CDD" id="cd06225">
    <property type="entry name" value="HAMP"/>
    <property type="match status" value="1"/>
</dbReference>
<sequence>MKQRIISAWQSIIYWLKRRSMQSRLVTAYIVIILIPSIIISNYFFNEISKTYNRDAVKQSQFMLELEKFHIEKQIEVMESAAQITLLDQELMDYLTLSEEPGTVDLLELTRGTFADFTRIQFNNPSILHWRLFGSNPLIHEIWPIVFQEQRIENEAWYAEATALGGTEMWVFQKSDRDIMKRYTAEPNANQPKVSLLREINKGGRHVGIISIEMLLKEFSPKTFAGIGDAEYQMMIMDRYGMLFMDEGRNITGDNEALIGEVHRQFAQLQQSGKETSEFKINDRSYLITASPVNRVGAHLINVISMEEPLNHISQLKRQIIVANIILILVLSIITYFLNSMILKGLKRLTDAMKKVRRGEFNTTAPRLEGSGEVGELAHHFNKLLQTINELIAQGVRKQAITKEAELRTLYSQIDSHFLYNTLENIKMLAEIENQRTISDVLTSLGGLMRYNFKWTGEYVKLKDEIRHIQNYIEIMNIRFDEPVTLSLDIPPHFMELEVLKMSLQPLIENSVKYSWPDGGSQKREIKITVKDWEDSGVIITVADNGVGIDELLVSRINASIVASGLQERERVGFGRSEEKTEGIGLRNVHERILLYYGKPYGLEVFSVQGEYAKVVMRIPKVLLTGRGMDIEKAIDRG</sequence>
<keyword evidence="7" id="KW-0812">Transmembrane</keyword>
<dbReference type="InterPro" id="IPR010559">
    <property type="entry name" value="Sig_transdc_His_kin_internal"/>
</dbReference>
<dbReference type="Pfam" id="PF02518">
    <property type="entry name" value="HATPase_c"/>
    <property type="match status" value="1"/>
</dbReference>
<comment type="subcellular location">
    <subcellularLocation>
        <location evidence="1">Cell membrane</location>
        <topology evidence="1">Multi-pass membrane protein</topology>
    </subcellularLocation>
</comment>
<organism evidence="9 10">
    <name type="scientific">Paenibacillus lentus</name>
    <dbReference type="NCBI Taxonomy" id="1338368"/>
    <lineage>
        <taxon>Bacteria</taxon>
        <taxon>Bacillati</taxon>
        <taxon>Bacillota</taxon>
        <taxon>Bacilli</taxon>
        <taxon>Bacillales</taxon>
        <taxon>Paenibacillaceae</taxon>
        <taxon>Paenibacillus</taxon>
    </lineage>
</organism>
<evidence type="ECO:0000256" key="3">
    <source>
        <dbReference type="ARBA" id="ARBA00022553"/>
    </source>
</evidence>
<dbReference type="Proteomes" id="UP000273145">
    <property type="component" value="Chromosome"/>
</dbReference>
<evidence type="ECO:0000313" key="10">
    <source>
        <dbReference type="Proteomes" id="UP000273145"/>
    </source>
</evidence>
<evidence type="ECO:0000256" key="5">
    <source>
        <dbReference type="ARBA" id="ARBA00022777"/>
    </source>
</evidence>
<name>A0A3Q8S3N8_9BACL</name>
<accession>A0A3Q8S3N8</accession>
<dbReference type="RefSeq" id="WP_125081363.1">
    <property type="nucleotide sequence ID" value="NZ_CP034248.1"/>
</dbReference>
<dbReference type="EMBL" id="CP034248">
    <property type="protein sequence ID" value="AZK45244.1"/>
    <property type="molecule type" value="Genomic_DNA"/>
</dbReference>
<dbReference type="GO" id="GO:0000155">
    <property type="term" value="F:phosphorelay sensor kinase activity"/>
    <property type="evidence" value="ECO:0007669"/>
    <property type="project" value="InterPro"/>
</dbReference>
<keyword evidence="4" id="KW-0808">Transferase</keyword>
<evidence type="ECO:0000256" key="4">
    <source>
        <dbReference type="ARBA" id="ARBA00022679"/>
    </source>
</evidence>